<feature type="compositionally biased region" description="Basic residues" evidence="1">
    <location>
        <begin position="27"/>
        <end position="46"/>
    </location>
</feature>
<dbReference type="Proteomes" id="UP000077266">
    <property type="component" value="Unassembled WGS sequence"/>
</dbReference>
<feature type="chain" id="PRO_5007870016" evidence="2">
    <location>
        <begin position="25"/>
        <end position="319"/>
    </location>
</feature>
<evidence type="ECO:0000256" key="1">
    <source>
        <dbReference type="SAM" id="MobiDB-lite"/>
    </source>
</evidence>
<dbReference type="EMBL" id="KV426313">
    <property type="protein sequence ID" value="KZV82589.1"/>
    <property type="molecule type" value="Genomic_DNA"/>
</dbReference>
<dbReference type="SUPFAM" id="SSF53955">
    <property type="entry name" value="Lysozyme-like"/>
    <property type="match status" value="1"/>
</dbReference>
<dbReference type="InParanoid" id="A0A165ZGN4"/>
<dbReference type="OrthoDB" id="2537480at2759"/>
<proteinExistence type="predicted"/>
<evidence type="ECO:0000259" key="3">
    <source>
        <dbReference type="Pfam" id="PF01464"/>
    </source>
</evidence>
<keyword evidence="5" id="KW-1185">Reference proteome</keyword>
<dbReference type="PANTHER" id="PTHR37423">
    <property type="entry name" value="SOLUBLE LYTIC MUREIN TRANSGLYCOSYLASE-RELATED"/>
    <property type="match status" value="1"/>
</dbReference>
<evidence type="ECO:0000313" key="4">
    <source>
        <dbReference type="EMBL" id="KZV82589.1"/>
    </source>
</evidence>
<dbReference type="Gene3D" id="1.10.530.10">
    <property type="match status" value="1"/>
</dbReference>
<dbReference type="Pfam" id="PF01464">
    <property type="entry name" value="SLT"/>
    <property type="match status" value="1"/>
</dbReference>
<gene>
    <name evidence="4" type="ORF">EXIGLDRAFT_778366</name>
</gene>
<feature type="region of interest" description="Disordered" evidence="1">
    <location>
        <begin position="25"/>
        <end position="130"/>
    </location>
</feature>
<feature type="domain" description="Transglycosylase SLT" evidence="3">
    <location>
        <begin position="175"/>
        <end position="263"/>
    </location>
</feature>
<dbReference type="PANTHER" id="PTHR37423:SF2">
    <property type="entry name" value="MEMBRANE-BOUND LYTIC MUREIN TRANSGLYCOSYLASE C"/>
    <property type="match status" value="1"/>
</dbReference>
<sequence>MKGVFTSSALVVALLCLDAVSVSARRNGTHSHSLARKRSGHHKRACTKTPLPPAPTSTELPPSSSTELPPPSSTDEPTSSSEEPAPQPTSTSTPAPPGGTVSSDFLCDGKPSGATVETTQTGGPNGDEDWLNCGLESGGWSPPPLTVDQIVYVDLDKALEDSKSPYHACEQYIDIFKKYGQQLNIPPIYIAAFALQESSCNAGTTGGAGEVGLMQITPDKCVDPPNGDCHEADYNIRIGATYFADQLKEHNGNVPLTVGAYNGWYDTMTSDQTLGQSNPCWQQNLDYMMDFFNVWLQNIDAYAGTKYGRWHNYDKCTGA</sequence>
<name>A0A165ZGN4_EXIGL</name>
<evidence type="ECO:0000313" key="5">
    <source>
        <dbReference type="Proteomes" id="UP000077266"/>
    </source>
</evidence>
<organism evidence="4 5">
    <name type="scientific">Exidia glandulosa HHB12029</name>
    <dbReference type="NCBI Taxonomy" id="1314781"/>
    <lineage>
        <taxon>Eukaryota</taxon>
        <taxon>Fungi</taxon>
        <taxon>Dikarya</taxon>
        <taxon>Basidiomycota</taxon>
        <taxon>Agaricomycotina</taxon>
        <taxon>Agaricomycetes</taxon>
        <taxon>Auriculariales</taxon>
        <taxon>Exidiaceae</taxon>
        <taxon>Exidia</taxon>
    </lineage>
</organism>
<protein>
    <submittedName>
        <fullName evidence="4">Lysozyme-like protein</fullName>
    </submittedName>
</protein>
<feature type="signal peptide" evidence="2">
    <location>
        <begin position="1"/>
        <end position="24"/>
    </location>
</feature>
<dbReference type="AlphaFoldDB" id="A0A165ZGN4"/>
<dbReference type="InterPro" id="IPR023346">
    <property type="entry name" value="Lysozyme-like_dom_sf"/>
</dbReference>
<keyword evidence="2" id="KW-0732">Signal</keyword>
<dbReference type="InterPro" id="IPR008258">
    <property type="entry name" value="Transglycosylase_SLT_dom_1"/>
</dbReference>
<reference evidence="4 5" key="1">
    <citation type="journal article" date="2016" name="Mol. Biol. Evol.">
        <title>Comparative Genomics of Early-Diverging Mushroom-Forming Fungi Provides Insights into the Origins of Lignocellulose Decay Capabilities.</title>
        <authorList>
            <person name="Nagy L.G."/>
            <person name="Riley R."/>
            <person name="Tritt A."/>
            <person name="Adam C."/>
            <person name="Daum C."/>
            <person name="Floudas D."/>
            <person name="Sun H."/>
            <person name="Yadav J.S."/>
            <person name="Pangilinan J."/>
            <person name="Larsson K.H."/>
            <person name="Matsuura K."/>
            <person name="Barry K."/>
            <person name="Labutti K."/>
            <person name="Kuo R."/>
            <person name="Ohm R.A."/>
            <person name="Bhattacharya S.S."/>
            <person name="Shirouzu T."/>
            <person name="Yoshinaga Y."/>
            <person name="Martin F.M."/>
            <person name="Grigoriev I.V."/>
            <person name="Hibbett D.S."/>
        </authorList>
    </citation>
    <scope>NUCLEOTIDE SEQUENCE [LARGE SCALE GENOMIC DNA]</scope>
    <source>
        <strain evidence="4 5">HHB12029</strain>
    </source>
</reference>
<accession>A0A165ZGN4</accession>
<evidence type="ECO:0000256" key="2">
    <source>
        <dbReference type="SAM" id="SignalP"/>
    </source>
</evidence>
<feature type="compositionally biased region" description="Low complexity" evidence="1">
    <location>
        <begin position="56"/>
        <end position="93"/>
    </location>
</feature>